<protein>
    <recommendedName>
        <fullName evidence="1">diguanylate cyclase</fullName>
        <ecNumber evidence="1">2.7.7.65</ecNumber>
    </recommendedName>
</protein>
<evidence type="ECO:0000259" key="6">
    <source>
        <dbReference type="PROSITE" id="PS50887"/>
    </source>
</evidence>
<evidence type="ECO:0000256" key="1">
    <source>
        <dbReference type="ARBA" id="ARBA00012528"/>
    </source>
</evidence>
<comment type="caution">
    <text evidence="7">The sequence shown here is derived from an EMBL/GenBank/DDBJ whole genome shotgun (WGS) entry which is preliminary data.</text>
</comment>
<dbReference type="GO" id="GO:0052621">
    <property type="term" value="F:diguanylate cyclase activity"/>
    <property type="evidence" value="ECO:0007669"/>
    <property type="project" value="UniProtKB-EC"/>
</dbReference>
<dbReference type="InterPro" id="IPR029787">
    <property type="entry name" value="Nucleotide_cyclase"/>
</dbReference>
<reference evidence="7 8" key="1">
    <citation type="submission" date="2016-10" db="EMBL/GenBank/DDBJ databases">
        <title>Updated version of Genome Assembly of Janthinobacterium lividum ERGS5:01.</title>
        <authorList>
            <person name="Kumar R."/>
            <person name="Acharya V."/>
            <person name="Singh D."/>
        </authorList>
    </citation>
    <scope>NUCLEOTIDE SEQUENCE [LARGE SCALE GENOMIC DNA]</scope>
    <source>
        <strain evidence="7 8">ERGS5:01</strain>
    </source>
</reference>
<dbReference type="PROSITE" id="PS50110">
    <property type="entry name" value="RESPONSE_REGULATORY"/>
    <property type="match status" value="1"/>
</dbReference>
<gene>
    <name evidence="7" type="ORF">BA896_008085</name>
</gene>
<dbReference type="InterPro" id="IPR050469">
    <property type="entry name" value="Diguanylate_Cyclase"/>
</dbReference>
<dbReference type="AlphaFoldDB" id="A0A1E8PTE0"/>
<dbReference type="InterPro" id="IPR043128">
    <property type="entry name" value="Rev_trsase/Diguanyl_cyclase"/>
</dbReference>
<sequence>MSIDSEPEGSGNAREGSRPLLLIVDDQPSNIQVLFDIFKDDCEVCMALSGEAAFAFIEQRQPDLILLDIVMPDIGGFAVCKRIKESARTADIPVIFVTANNDPEEEARGLVAGAVDFIIKPFHATVVKARVKTQLTVKRQADQLRSMAMVDGLTGVANRRRYDAVLEIEWRRAARERKELAVIMIDVDFFKRYNDRFGHLAGDNCLQQVAKALQQRIIRSSDLLARYGGEEFACVLPATGLDGALIFSKMLEQRVRALALPHPDSEAAPVVTVSIGVAVGRPSEGGSAAALLAAADAQLYCAKQSGRARVCGQQFSEQRPHGDADDGGQTGPV</sequence>
<name>A0A1E8PTE0_9BURK</name>
<dbReference type="InterPro" id="IPR001789">
    <property type="entry name" value="Sig_transdc_resp-reg_receiver"/>
</dbReference>
<feature type="domain" description="Response regulatory" evidence="5">
    <location>
        <begin position="20"/>
        <end position="135"/>
    </location>
</feature>
<evidence type="ECO:0000256" key="4">
    <source>
        <dbReference type="SAM" id="MobiDB-lite"/>
    </source>
</evidence>
<evidence type="ECO:0000256" key="2">
    <source>
        <dbReference type="ARBA" id="ARBA00034247"/>
    </source>
</evidence>
<dbReference type="EMBL" id="MAQB02000001">
    <property type="protein sequence ID" value="OFJ48869.1"/>
    <property type="molecule type" value="Genomic_DNA"/>
</dbReference>
<organism evidence="7 8">
    <name type="scientific">Janthinobacterium lividum</name>
    <dbReference type="NCBI Taxonomy" id="29581"/>
    <lineage>
        <taxon>Bacteria</taxon>
        <taxon>Pseudomonadati</taxon>
        <taxon>Pseudomonadota</taxon>
        <taxon>Betaproteobacteria</taxon>
        <taxon>Burkholderiales</taxon>
        <taxon>Oxalobacteraceae</taxon>
        <taxon>Janthinobacterium</taxon>
    </lineage>
</organism>
<dbReference type="SUPFAM" id="SSF55073">
    <property type="entry name" value="Nucleotide cyclase"/>
    <property type="match status" value="1"/>
</dbReference>
<dbReference type="CDD" id="cd01949">
    <property type="entry name" value="GGDEF"/>
    <property type="match status" value="1"/>
</dbReference>
<dbReference type="SMART" id="SM00448">
    <property type="entry name" value="REC"/>
    <property type="match status" value="1"/>
</dbReference>
<accession>A0A1E8PTE0</accession>
<dbReference type="GO" id="GO:0005886">
    <property type="term" value="C:plasma membrane"/>
    <property type="evidence" value="ECO:0007669"/>
    <property type="project" value="TreeGrafter"/>
</dbReference>
<dbReference type="SMART" id="SM00267">
    <property type="entry name" value="GGDEF"/>
    <property type="match status" value="1"/>
</dbReference>
<keyword evidence="3" id="KW-0597">Phosphoprotein</keyword>
<feature type="modified residue" description="4-aspartylphosphate" evidence="3">
    <location>
        <position position="68"/>
    </location>
</feature>
<evidence type="ECO:0000259" key="5">
    <source>
        <dbReference type="PROSITE" id="PS50110"/>
    </source>
</evidence>
<evidence type="ECO:0000256" key="3">
    <source>
        <dbReference type="PROSITE-ProRule" id="PRU00169"/>
    </source>
</evidence>
<dbReference type="SUPFAM" id="SSF52172">
    <property type="entry name" value="CheY-like"/>
    <property type="match status" value="1"/>
</dbReference>
<dbReference type="NCBIfam" id="TIGR00254">
    <property type="entry name" value="GGDEF"/>
    <property type="match status" value="1"/>
</dbReference>
<dbReference type="Proteomes" id="UP000092634">
    <property type="component" value="Unassembled WGS sequence"/>
</dbReference>
<dbReference type="GO" id="GO:1902201">
    <property type="term" value="P:negative regulation of bacterial-type flagellum-dependent cell motility"/>
    <property type="evidence" value="ECO:0007669"/>
    <property type="project" value="TreeGrafter"/>
</dbReference>
<dbReference type="InterPro" id="IPR011006">
    <property type="entry name" value="CheY-like_superfamily"/>
</dbReference>
<comment type="catalytic activity">
    <reaction evidence="2">
        <text>2 GTP = 3',3'-c-di-GMP + 2 diphosphate</text>
        <dbReference type="Rhea" id="RHEA:24898"/>
        <dbReference type="ChEBI" id="CHEBI:33019"/>
        <dbReference type="ChEBI" id="CHEBI:37565"/>
        <dbReference type="ChEBI" id="CHEBI:58805"/>
        <dbReference type="EC" id="2.7.7.65"/>
    </reaction>
</comment>
<dbReference type="Gene3D" id="3.30.70.270">
    <property type="match status" value="1"/>
</dbReference>
<dbReference type="FunFam" id="3.30.70.270:FF:000001">
    <property type="entry name" value="Diguanylate cyclase domain protein"/>
    <property type="match status" value="1"/>
</dbReference>
<dbReference type="Gene3D" id="3.40.50.2300">
    <property type="match status" value="1"/>
</dbReference>
<dbReference type="GO" id="GO:0043709">
    <property type="term" value="P:cell adhesion involved in single-species biofilm formation"/>
    <property type="evidence" value="ECO:0007669"/>
    <property type="project" value="TreeGrafter"/>
</dbReference>
<feature type="domain" description="GGDEF" evidence="6">
    <location>
        <begin position="178"/>
        <end position="315"/>
    </location>
</feature>
<dbReference type="EC" id="2.7.7.65" evidence="1"/>
<feature type="region of interest" description="Disordered" evidence="4">
    <location>
        <begin position="313"/>
        <end position="333"/>
    </location>
</feature>
<evidence type="ECO:0000313" key="8">
    <source>
        <dbReference type="Proteomes" id="UP000092634"/>
    </source>
</evidence>
<evidence type="ECO:0000313" key="7">
    <source>
        <dbReference type="EMBL" id="OFJ48869.1"/>
    </source>
</evidence>
<dbReference type="PANTHER" id="PTHR45138">
    <property type="entry name" value="REGULATORY COMPONENTS OF SENSORY TRANSDUCTION SYSTEM"/>
    <property type="match status" value="1"/>
</dbReference>
<dbReference type="PROSITE" id="PS50887">
    <property type="entry name" value="GGDEF"/>
    <property type="match status" value="1"/>
</dbReference>
<proteinExistence type="predicted"/>
<dbReference type="Pfam" id="PF00072">
    <property type="entry name" value="Response_reg"/>
    <property type="match status" value="1"/>
</dbReference>
<dbReference type="PANTHER" id="PTHR45138:SF9">
    <property type="entry name" value="DIGUANYLATE CYCLASE DGCM-RELATED"/>
    <property type="match status" value="1"/>
</dbReference>
<dbReference type="GO" id="GO:0000160">
    <property type="term" value="P:phosphorelay signal transduction system"/>
    <property type="evidence" value="ECO:0007669"/>
    <property type="project" value="InterPro"/>
</dbReference>
<dbReference type="Pfam" id="PF00990">
    <property type="entry name" value="GGDEF"/>
    <property type="match status" value="1"/>
</dbReference>
<dbReference type="InterPro" id="IPR000160">
    <property type="entry name" value="GGDEF_dom"/>
</dbReference>